<name>A0A0E9XBA0_ANGAN</name>
<dbReference type="EMBL" id="GBXM01008550">
    <property type="protein sequence ID" value="JAI00028.1"/>
    <property type="molecule type" value="Transcribed_RNA"/>
</dbReference>
<evidence type="ECO:0000256" key="1">
    <source>
        <dbReference type="SAM" id="SignalP"/>
    </source>
</evidence>
<proteinExistence type="predicted"/>
<feature type="signal peptide" evidence="1">
    <location>
        <begin position="1"/>
        <end position="17"/>
    </location>
</feature>
<feature type="chain" id="PRO_5002435397" evidence="1">
    <location>
        <begin position="18"/>
        <end position="51"/>
    </location>
</feature>
<reference evidence="2" key="1">
    <citation type="submission" date="2014-11" db="EMBL/GenBank/DDBJ databases">
        <authorList>
            <person name="Amaro Gonzalez C."/>
        </authorList>
    </citation>
    <scope>NUCLEOTIDE SEQUENCE</scope>
</reference>
<reference evidence="2" key="2">
    <citation type="journal article" date="2015" name="Fish Shellfish Immunol.">
        <title>Early steps in the European eel (Anguilla anguilla)-Vibrio vulnificus interaction in the gills: Role of the RtxA13 toxin.</title>
        <authorList>
            <person name="Callol A."/>
            <person name="Pajuelo D."/>
            <person name="Ebbesson L."/>
            <person name="Teles M."/>
            <person name="MacKenzie S."/>
            <person name="Amaro C."/>
        </authorList>
    </citation>
    <scope>NUCLEOTIDE SEQUENCE</scope>
</reference>
<sequence length="51" mass="5484">MALISSLAIFTISSSSAVFFWPLSFPSNSTRNCSSNFQSSGLMNSISALYL</sequence>
<organism evidence="2">
    <name type="scientific">Anguilla anguilla</name>
    <name type="common">European freshwater eel</name>
    <name type="synonym">Muraena anguilla</name>
    <dbReference type="NCBI Taxonomy" id="7936"/>
    <lineage>
        <taxon>Eukaryota</taxon>
        <taxon>Metazoa</taxon>
        <taxon>Chordata</taxon>
        <taxon>Craniata</taxon>
        <taxon>Vertebrata</taxon>
        <taxon>Euteleostomi</taxon>
        <taxon>Actinopterygii</taxon>
        <taxon>Neopterygii</taxon>
        <taxon>Teleostei</taxon>
        <taxon>Anguilliformes</taxon>
        <taxon>Anguillidae</taxon>
        <taxon>Anguilla</taxon>
    </lineage>
</organism>
<accession>A0A0E9XBA0</accession>
<keyword evidence="1" id="KW-0732">Signal</keyword>
<protein>
    <submittedName>
        <fullName evidence="2">Uncharacterized protein</fullName>
    </submittedName>
</protein>
<dbReference type="AlphaFoldDB" id="A0A0E9XBA0"/>
<evidence type="ECO:0000313" key="2">
    <source>
        <dbReference type="EMBL" id="JAI00028.1"/>
    </source>
</evidence>